<accession>A0A2G5C7D5</accession>
<name>A0A2G5C7D5_AQUCA</name>
<dbReference type="Pfam" id="PF20431">
    <property type="entry name" value="E_motif"/>
    <property type="match status" value="1"/>
</dbReference>
<evidence type="ECO:0000256" key="2">
    <source>
        <dbReference type="PROSITE-ProRule" id="PRU00708"/>
    </source>
</evidence>
<dbReference type="Proteomes" id="UP000230069">
    <property type="component" value="Unassembled WGS sequence"/>
</dbReference>
<dbReference type="EMBL" id="KZ305100">
    <property type="protein sequence ID" value="PIA27161.1"/>
    <property type="molecule type" value="Genomic_DNA"/>
</dbReference>
<dbReference type="InterPro" id="IPR011990">
    <property type="entry name" value="TPR-like_helical_dom_sf"/>
</dbReference>
<evidence type="ECO:0000256" key="1">
    <source>
        <dbReference type="ARBA" id="ARBA00022737"/>
    </source>
</evidence>
<evidence type="ECO:0000259" key="3">
    <source>
        <dbReference type="Pfam" id="PF14432"/>
    </source>
</evidence>
<dbReference type="Gene3D" id="1.25.40.10">
    <property type="entry name" value="Tetratricopeptide repeat domain"/>
    <property type="match status" value="1"/>
</dbReference>
<keyword evidence="5" id="KW-1185">Reference proteome</keyword>
<dbReference type="PROSITE" id="PS51375">
    <property type="entry name" value="PPR"/>
    <property type="match status" value="1"/>
</dbReference>
<evidence type="ECO:0000313" key="4">
    <source>
        <dbReference type="EMBL" id="PIA27161.1"/>
    </source>
</evidence>
<dbReference type="Pfam" id="PF01535">
    <property type="entry name" value="PPR"/>
    <property type="match status" value="1"/>
</dbReference>
<gene>
    <name evidence="4" type="ORF">AQUCO_08300097v1</name>
</gene>
<dbReference type="InParanoid" id="A0A2G5C7D5"/>
<keyword evidence="1" id="KW-0677">Repeat</keyword>
<dbReference type="PANTHER" id="PTHR47926:SF507">
    <property type="entry name" value="DYW DOMAIN-CONTAINING PROTEIN"/>
    <property type="match status" value="1"/>
</dbReference>
<feature type="domain" description="DYW" evidence="3">
    <location>
        <begin position="183"/>
        <end position="269"/>
    </location>
</feature>
<dbReference type="OrthoDB" id="185373at2759"/>
<sequence length="269" mass="31367">MDEKDLVSWSSAIACLVDNGFNNEALELFREMQLSTSIRPDEVTMVDLPRRAVLLGQAYEFIDKMSIGANSVVWRTLLGACVNHGNLDLAKQVKEKLSMLDPYHDGDYVLLSNVYGRVNRWDDKAEMRSSMRKQRIEKKSGCSFIEVNWVIHEFVSGDNSHPEYETKCIEFNHAESQRLRQVGYAPDTNNVLFDVDEEEKEKNLSYHSEKMAVAFSLLVDNDRTTIRVMKNLRICTDYHRFMKYVSKVFHKEIIIRDRSRDPCSCRDYW</sequence>
<proteinExistence type="predicted"/>
<dbReference type="PANTHER" id="PTHR47926">
    <property type="entry name" value="PENTATRICOPEPTIDE REPEAT-CONTAINING PROTEIN"/>
    <property type="match status" value="1"/>
</dbReference>
<feature type="repeat" description="PPR" evidence="2">
    <location>
        <begin position="5"/>
        <end position="35"/>
    </location>
</feature>
<evidence type="ECO:0000313" key="5">
    <source>
        <dbReference type="Proteomes" id="UP000230069"/>
    </source>
</evidence>
<dbReference type="AlphaFoldDB" id="A0A2G5C7D5"/>
<dbReference type="GO" id="GO:0008270">
    <property type="term" value="F:zinc ion binding"/>
    <property type="evidence" value="ECO:0007669"/>
    <property type="project" value="InterPro"/>
</dbReference>
<protein>
    <recommendedName>
        <fullName evidence="3">DYW domain-containing protein</fullName>
    </recommendedName>
</protein>
<dbReference type="GO" id="GO:0009451">
    <property type="term" value="P:RNA modification"/>
    <property type="evidence" value="ECO:0007669"/>
    <property type="project" value="InterPro"/>
</dbReference>
<dbReference type="InterPro" id="IPR002885">
    <property type="entry name" value="PPR_rpt"/>
</dbReference>
<dbReference type="Pfam" id="PF14432">
    <property type="entry name" value="DYW_deaminase"/>
    <property type="match status" value="1"/>
</dbReference>
<dbReference type="InterPro" id="IPR046960">
    <property type="entry name" value="PPR_At4g14850-like_plant"/>
</dbReference>
<dbReference type="STRING" id="218851.A0A2G5C7D5"/>
<dbReference type="NCBIfam" id="TIGR00756">
    <property type="entry name" value="PPR"/>
    <property type="match status" value="1"/>
</dbReference>
<organism evidence="4 5">
    <name type="scientific">Aquilegia coerulea</name>
    <name type="common">Rocky mountain columbine</name>
    <dbReference type="NCBI Taxonomy" id="218851"/>
    <lineage>
        <taxon>Eukaryota</taxon>
        <taxon>Viridiplantae</taxon>
        <taxon>Streptophyta</taxon>
        <taxon>Embryophyta</taxon>
        <taxon>Tracheophyta</taxon>
        <taxon>Spermatophyta</taxon>
        <taxon>Magnoliopsida</taxon>
        <taxon>Ranunculales</taxon>
        <taxon>Ranunculaceae</taxon>
        <taxon>Thalictroideae</taxon>
        <taxon>Aquilegia</taxon>
    </lineage>
</organism>
<dbReference type="InterPro" id="IPR032867">
    <property type="entry name" value="DYW_dom"/>
</dbReference>
<dbReference type="GO" id="GO:0003723">
    <property type="term" value="F:RNA binding"/>
    <property type="evidence" value="ECO:0007669"/>
    <property type="project" value="InterPro"/>
</dbReference>
<dbReference type="InterPro" id="IPR046848">
    <property type="entry name" value="E_motif"/>
</dbReference>
<reference evidence="4 5" key="1">
    <citation type="submission" date="2017-09" db="EMBL/GenBank/DDBJ databases">
        <title>WGS assembly of Aquilegia coerulea Goldsmith.</title>
        <authorList>
            <person name="Hodges S."/>
            <person name="Kramer E."/>
            <person name="Nordborg M."/>
            <person name="Tomkins J."/>
            <person name="Borevitz J."/>
            <person name="Derieg N."/>
            <person name="Yan J."/>
            <person name="Mihaltcheva S."/>
            <person name="Hayes R.D."/>
            <person name="Rokhsar D."/>
        </authorList>
    </citation>
    <scope>NUCLEOTIDE SEQUENCE [LARGE SCALE GENOMIC DNA]</scope>
    <source>
        <strain evidence="5">cv. Goldsmith</strain>
    </source>
</reference>